<feature type="transmembrane region" description="Helical" evidence="1">
    <location>
        <begin position="192"/>
        <end position="211"/>
    </location>
</feature>
<gene>
    <name evidence="2" type="ORF">A9Q68_06505</name>
</gene>
<organism evidence="2 3">
    <name type="scientific">Streptococcus bovimastitidis</name>
    <dbReference type="NCBI Taxonomy" id="1856638"/>
    <lineage>
        <taxon>Bacteria</taxon>
        <taxon>Bacillati</taxon>
        <taxon>Bacillota</taxon>
        <taxon>Bacilli</taxon>
        <taxon>Lactobacillales</taxon>
        <taxon>Streptococcaceae</taxon>
        <taxon>Streptococcus</taxon>
    </lineage>
</organism>
<dbReference type="PIRSF" id="PIRSF033111">
    <property type="entry name" value="UCP033111"/>
    <property type="match status" value="1"/>
</dbReference>
<evidence type="ECO:0000313" key="2">
    <source>
        <dbReference type="EMBL" id="OJF71633.1"/>
    </source>
</evidence>
<dbReference type="OrthoDB" id="2360056at2"/>
<dbReference type="SUPFAM" id="SSF103473">
    <property type="entry name" value="MFS general substrate transporter"/>
    <property type="match status" value="1"/>
</dbReference>
<dbReference type="EMBL" id="LZDD01000002">
    <property type="protein sequence ID" value="OJF71633.1"/>
    <property type="molecule type" value="Genomic_DNA"/>
</dbReference>
<dbReference type="AlphaFoldDB" id="A0A1L8MLK6"/>
<dbReference type="RefSeq" id="WP_071793889.1">
    <property type="nucleotide sequence ID" value="NZ_LZDD01000002.1"/>
</dbReference>
<evidence type="ECO:0008006" key="4">
    <source>
        <dbReference type="Google" id="ProtNLM"/>
    </source>
</evidence>
<dbReference type="InterPro" id="IPR009214">
    <property type="entry name" value="DUF1129"/>
</dbReference>
<sequence length="224" mass="24888">MDLQNLTKKNQEFVHIATNRLIQDGKSDQEIKDILEETVPTILEKQRQGIPARTFLGAPTAWAASFTDKPIYGPNDNKRPEEAPKNTNPWLMWLDTSLIFIGVVALLNGLMSLINPNANTNGTGLISLLALGFGGGASMYATYYFVYRHLGKPKSERPGWFKIIGSLALAMLIWVTLYSATAFLPKSLNPQLPSIVLIVLGAIALAVRYYMQKKYNIQNAMSTR</sequence>
<evidence type="ECO:0000256" key="1">
    <source>
        <dbReference type="SAM" id="Phobius"/>
    </source>
</evidence>
<dbReference type="Proteomes" id="UP000182015">
    <property type="component" value="Unassembled WGS sequence"/>
</dbReference>
<dbReference type="Pfam" id="PF06570">
    <property type="entry name" value="DUF1129"/>
    <property type="match status" value="1"/>
</dbReference>
<feature type="transmembrane region" description="Helical" evidence="1">
    <location>
        <begin position="126"/>
        <end position="147"/>
    </location>
</feature>
<feature type="transmembrane region" description="Helical" evidence="1">
    <location>
        <begin position="90"/>
        <end position="114"/>
    </location>
</feature>
<dbReference type="InterPro" id="IPR036259">
    <property type="entry name" value="MFS_trans_sf"/>
</dbReference>
<feature type="transmembrane region" description="Helical" evidence="1">
    <location>
        <begin position="159"/>
        <end position="180"/>
    </location>
</feature>
<proteinExistence type="predicted"/>
<keyword evidence="1" id="KW-0812">Transmembrane</keyword>
<keyword evidence="1" id="KW-1133">Transmembrane helix</keyword>
<name>A0A1L8MLK6_9STRE</name>
<protein>
    <recommendedName>
        <fullName evidence="4">DUF1129 domain-containing protein</fullName>
    </recommendedName>
</protein>
<accession>A0A1L8MLK6</accession>
<dbReference type="STRING" id="1856638.A9Q68_06505"/>
<keyword evidence="1" id="KW-0472">Membrane</keyword>
<comment type="caution">
    <text evidence="2">The sequence shown here is derived from an EMBL/GenBank/DDBJ whole genome shotgun (WGS) entry which is preliminary data.</text>
</comment>
<evidence type="ECO:0000313" key="3">
    <source>
        <dbReference type="Proteomes" id="UP000182015"/>
    </source>
</evidence>
<keyword evidence="3" id="KW-1185">Reference proteome</keyword>
<reference evidence="3" key="1">
    <citation type="submission" date="2016-06" db="EMBL/GenBank/DDBJ databases">
        <authorList>
            <person name="de Vries S.P.W."/>
            <person name="Hadjirin N.F."/>
            <person name="Lay E.M."/>
            <person name="Zadoks R.N."/>
            <person name="Peacock S.J."/>
            <person name="Parkhill J."/>
            <person name="Grant A.J."/>
            <person name="Mcdougall S."/>
            <person name="Holmes M.A."/>
        </authorList>
    </citation>
    <scope>NUCLEOTIDE SEQUENCE [LARGE SCALE GENOMIC DNA]</scope>
    <source>
        <strain evidence="3">NZ1587</strain>
    </source>
</reference>